<dbReference type="InterPro" id="IPR002048">
    <property type="entry name" value="EF_hand_dom"/>
</dbReference>
<dbReference type="Gene3D" id="1.10.238.10">
    <property type="entry name" value="EF-hand"/>
    <property type="match status" value="1"/>
</dbReference>
<dbReference type="GO" id="GO:0005509">
    <property type="term" value="F:calcium ion binding"/>
    <property type="evidence" value="ECO:0007669"/>
    <property type="project" value="InterPro"/>
</dbReference>
<dbReference type="KEGG" id="ddo:I597_2124"/>
<dbReference type="SUPFAM" id="SSF47473">
    <property type="entry name" value="EF-hand"/>
    <property type="match status" value="1"/>
</dbReference>
<feature type="domain" description="EF-hand" evidence="1">
    <location>
        <begin position="17"/>
        <end position="52"/>
    </location>
</feature>
<dbReference type="PROSITE" id="PS50222">
    <property type="entry name" value="EF_HAND_2"/>
    <property type="match status" value="1"/>
</dbReference>
<evidence type="ECO:0000313" key="2">
    <source>
        <dbReference type="EMBL" id="KGO05747.1"/>
    </source>
</evidence>
<dbReference type="PATRIC" id="fig|1300343.5.peg.2140"/>
<dbReference type="OrthoDB" id="1443945at2"/>
<dbReference type="RefSeq" id="WP_035324783.1">
    <property type="nucleotide sequence ID" value="NZ_CP015125.1"/>
</dbReference>
<keyword evidence="3" id="KW-1185">Reference proteome</keyword>
<dbReference type="AlphaFoldDB" id="A0A0A2GR87"/>
<comment type="caution">
    <text evidence="2">The sequence shown here is derived from an EMBL/GenBank/DDBJ whole genome shotgun (WGS) entry which is preliminary data.</text>
</comment>
<dbReference type="InterPro" id="IPR011992">
    <property type="entry name" value="EF-hand-dom_pair"/>
</dbReference>
<evidence type="ECO:0000313" key="3">
    <source>
        <dbReference type="Proteomes" id="UP000030140"/>
    </source>
</evidence>
<gene>
    <name evidence="2" type="ORF">NV36_02045</name>
</gene>
<dbReference type="EMBL" id="JSAQ01000001">
    <property type="protein sequence ID" value="KGO05747.1"/>
    <property type="molecule type" value="Genomic_DNA"/>
</dbReference>
<dbReference type="PROSITE" id="PS00018">
    <property type="entry name" value="EF_HAND_1"/>
    <property type="match status" value="1"/>
</dbReference>
<dbReference type="Proteomes" id="UP000030140">
    <property type="component" value="Unassembled WGS sequence"/>
</dbReference>
<evidence type="ECO:0000259" key="1">
    <source>
        <dbReference type="PROSITE" id="PS50222"/>
    </source>
</evidence>
<sequence>MATKDMILNKLQILITQEFDSPEQAFAFFDEDGNGTLSKSEIKALLKKAEVSGFIRSIVANALIEGYSKDGNDNVSWEEFKAALDEIKDKD</sequence>
<dbReference type="Pfam" id="PF13499">
    <property type="entry name" value="EF-hand_7"/>
    <property type="match status" value="1"/>
</dbReference>
<name>A0A0A2GR87_9FLAO</name>
<protein>
    <submittedName>
        <fullName evidence="2">GTP-binding protein LepA</fullName>
    </submittedName>
</protein>
<proteinExistence type="predicted"/>
<dbReference type="InterPro" id="IPR018247">
    <property type="entry name" value="EF_Hand_1_Ca_BS"/>
</dbReference>
<accession>A0A0A2GR87</accession>
<dbReference type="SMART" id="SM00054">
    <property type="entry name" value="EFh"/>
    <property type="match status" value="2"/>
</dbReference>
<organism evidence="2 3">
    <name type="scientific">Dokdonia donghaensis DSW-1</name>
    <dbReference type="NCBI Taxonomy" id="1300343"/>
    <lineage>
        <taxon>Bacteria</taxon>
        <taxon>Pseudomonadati</taxon>
        <taxon>Bacteroidota</taxon>
        <taxon>Flavobacteriia</taxon>
        <taxon>Flavobacteriales</taxon>
        <taxon>Flavobacteriaceae</taxon>
        <taxon>Dokdonia</taxon>
    </lineage>
</organism>
<reference evidence="2 3" key="1">
    <citation type="submission" date="2014-10" db="EMBL/GenBank/DDBJ databases">
        <title>Draft genome sequence of the proteorhodopsin-containing marine bacterium Dokdonia donghaensis.</title>
        <authorList>
            <person name="Gomez-Consarnau L."/>
            <person name="Gonzalez J.M."/>
            <person name="Riedel T."/>
            <person name="Jaenicke S."/>
            <person name="Wagner-Doebler I."/>
            <person name="Fuhrman J.A."/>
        </authorList>
    </citation>
    <scope>NUCLEOTIDE SEQUENCE [LARGE SCALE GENOMIC DNA]</scope>
    <source>
        <strain evidence="2 3">DSW-1</strain>
    </source>
</reference>